<name>A0A365H7J4_9ACTN</name>
<dbReference type="Proteomes" id="UP000251891">
    <property type="component" value="Unassembled WGS sequence"/>
</dbReference>
<reference evidence="2 3" key="1">
    <citation type="submission" date="2018-06" db="EMBL/GenBank/DDBJ databases">
        <title>Actinomadura craniellae sp. nov. isolated from marine sponge Craniella sp.</title>
        <authorList>
            <person name="Li L."/>
            <person name="Xu Q.H."/>
            <person name="Lin H.W."/>
            <person name="Lu Y.H."/>
        </authorList>
    </citation>
    <scope>NUCLEOTIDE SEQUENCE [LARGE SCALE GENOMIC DNA]</scope>
    <source>
        <strain evidence="2 3">LHW63021</strain>
    </source>
</reference>
<evidence type="ECO:0000313" key="2">
    <source>
        <dbReference type="EMBL" id="RAY15090.1"/>
    </source>
</evidence>
<sequence length="202" mass="21177">MTRDGWWSARAIDPLAGPLARAVVDRTPVTPAQLTAVAALLCMAAAGGFLQAGRLWWAIGAVLYLAGGVADRAALAVAELRADRDGRFYRWLREALTRCCFLGCALGALLGQFARTEDPVYPLLAVLVVGADLVFRALTEGLPASVPVRFGLADLAFAACIAGPLTGLYLPVIVVAAVAVLCSGLSTVHRAWTFAAEPATRT</sequence>
<evidence type="ECO:0000313" key="3">
    <source>
        <dbReference type="Proteomes" id="UP000251891"/>
    </source>
</evidence>
<dbReference type="OrthoDB" id="269185at2"/>
<gene>
    <name evidence="2" type="ORF">DPM19_10170</name>
</gene>
<dbReference type="EMBL" id="QLYX01000004">
    <property type="protein sequence ID" value="RAY15090.1"/>
    <property type="molecule type" value="Genomic_DNA"/>
</dbReference>
<protein>
    <recommendedName>
        <fullName evidence="4">CDP-alcohol phosphatidyltransferase family protein</fullName>
    </recommendedName>
</protein>
<feature type="transmembrane region" description="Helical" evidence="1">
    <location>
        <begin position="55"/>
        <end position="75"/>
    </location>
</feature>
<keyword evidence="3" id="KW-1185">Reference proteome</keyword>
<dbReference type="InterPro" id="IPR043130">
    <property type="entry name" value="CDP-OH_PTrfase_TM_dom"/>
</dbReference>
<keyword evidence="1" id="KW-0472">Membrane</keyword>
<keyword evidence="1" id="KW-0812">Transmembrane</keyword>
<evidence type="ECO:0008006" key="4">
    <source>
        <dbReference type="Google" id="ProtNLM"/>
    </source>
</evidence>
<feature type="transmembrane region" description="Helical" evidence="1">
    <location>
        <begin position="150"/>
        <end position="181"/>
    </location>
</feature>
<evidence type="ECO:0000256" key="1">
    <source>
        <dbReference type="SAM" id="Phobius"/>
    </source>
</evidence>
<dbReference type="RefSeq" id="WP_111865412.1">
    <property type="nucleotide sequence ID" value="NZ_QLYX01000004.1"/>
</dbReference>
<feature type="transmembrane region" description="Helical" evidence="1">
    <location>
        <begin position="95"/>
        <end position="114"/>
    </location>
</feature>
<comment type="caution">
    <text evidence="2">The sequence shown here is derived from an EMBL/GenBank/DDBJ whole genome shotgun (WGS) entry which is preliminary data.</text>
</comment>
<proteinExistence type="predicted"/>
<dbReference type="Gene3D" id="1.20.120.1760">
    <property type="match status" value="1"/>
</dbReference>
<feature type="transmembrane region" description="Helical" evidence="1">
    <location>
        <begin position="29"/>
        <end position="49"/>
    </location>
</feature>
<organism evidence="2 3">
    <name type="scientific">Actinomadura craniellae</name>
    <dbReference type="NCBI Taxonomy" id="2231787"/>
    <lineage>
        <taxon>Bacteria</taxon>
        <taxon>Bacillati</taxon>
        <taxon>Actinomycetota</taxon>
        <taxon>Actinomycetes</taxon>
        <taxon>Streptosporangiales</taxon>
        <taxon>Thermomonosporaceae</taxon>
        <taxon>Actinomadura</taxon>
    </lineage>
</organism>
<keyword evidence="1" id="KW-1133">Transmembrane helix</keyword>
<dbReference type="AlphaFoldDB" id="A0A365H7J4"/>
<accession>A0A365H7J4</accession>